<reference evidence="1 2" key="1">
    <citation type="journal article" date="2015" name="Genome Announc.">
        <title>Complete genome sequences for 35 biothreat assay-relevant bacillus species.</title>
        <authorList>
            <person name="Johnson S.L."/>
            <person name="Daligault H.E."/>
            <person name="Davenport K.W."/>
            <person name="Jaissle J."/>
            <person name="Frey K.G."/>
            <person name="Ladner J.T."/>
            <person name="Broomall S.M."/>
            <person name="Bishop-Lilly K.A."/>
            <person name="Bruce D.C."/>
            <person name="Gibbons H.S."/>
            <person name="Coyne S.R."/>
            <person name="Lo C.C."/>
            <person name="Meincke L."/>
            <person name="Munk A.C."/>
            <person name="Koroleva G.I."/>
            <person name="Rosenzweig C.N."/>
            <person name="Palacios G.F."/>
            <person name="Redden C.L."/>
            <person name="Minogue T.D."/>
            <person name="Chain P.S."/>
        </authorList>
    </citation>
    <scope>NUCLEOTIDE SEQUENCE [LARGE SCALE GENOMIC DNA]</scope>
    <source>
        <strain evidence="2">ATCC 14581 / DSM 32 / JCM 2506 / NBRC 15308 / NCIMB 9376 / NCTC 10342 / NRRL B-14308 / VKM B-512</strain>
    </source>
</reference>
<dbReference type="Gene3D" id="3.40.50.1000">
    <property type="entry name" value="HAD superfamily/HAD-like"/>
    <property type="match status" value="1"/>
</dbReference>
<sequence>MKTYRTLLFDIDNTLLDFNAAEEQALQLLFANHDIPLTEESKKRYSLINQGLWTAFEENKISREQVVNTRFSTLCKEYGIEKDGKLLEAEYRTYLNNGHQLIDGAFEVIKNLSCHYELYVVTNGVSATQYKRLQDSGLYPYFKEVFVSEDTGFQKPMKEYFDYVFSRITELSVHETLIIGDSLSADIQGGQLAGIDTCWFNPQKKKNDTNWNSTHEIGRLQELYILLNVNNEVASVQV</sequence>
<dbReference type="PANTHER" id="PTHR47478">
    <property type="match status" value="1"/>
</dbReference>
<dbReference type="HOGENOM" id="CLU_045011_8_1_9"/>
<dbReference type="Gene3D" id="1.10.150.240">
    <property type="entry name" value="Putative phosphatase, domain 2"/>
    <property type="match status" value="1"/>
</dbReference>
<dbReference type="InterPro" id="IPR036412">
    <property type="entry name" value="HAD-like_sf"/>
</dbReference>
<dbReference type="CDD" id="cd04305">
    <property type="entry name" value="HAD_Neu5Ac-Pase_like"/>
    <property type="match status" value="1"/>
</dbReference>
<dbReference type="InterPro" id="IPR006439">
    <property type="entry name" value="HAD-SF_hydro_IA"/>
</dbReference>
<dbReference type="AlphaFoldDB" id="A0A0B6AJ93"/>
<dbReference type="EMBL" id="CP009920">
    <property type="protein sequence ID" value="AJI20668.1"/>
    <property type="molecule type" value="Genomic_DNA"/>
</dbReference>
<dbReference type="EC" id="3.1.3.5" evidence="1"/>
<dbReference type="SFLD" id="SFLDG01135">
    <property type="entry name" value="C1.5.6:_HAD__Beta-PGM__Phospha"/>
    <property type="match status" value="1"/>
</dbReference>
<protein>
    <submittedName>
        <fullName evidence="1">Noncanonical pyrimidine nucleotidase, YjjG family</fullName>
        <ecNumber evidence="1">3.1.3.5</ecNumber>
    </submittedName>
</protein>
<dbReference type="SFLD" id="SFLDG01129">
    <property type="entry name" value="C1.5:_HAD__Beta-PGM__Phosphata"/>
    <property type="match status" value="1"/>
</dbReference>
<dbReference type="NCBIfam" id="TIGR02254">
    <property type="entry name" value="YjjG_YfnB"/>
    <property type="match status" value="1"/>
</dbReference>
<evidence type="ECO:0000313" key="1">
    <source>
        <dbReference type="EMBL" id="AJI20668.1"/>
    </source>
</evidence>
<dbReference type="InterPro" id="IPR023198">
    <property type="entry name" value="PGP-like_dom2"/>
</dbReference>
<dbReference type="InterPro" id="IPR041492">
    <property type="entry name" value="HAD_2"/>
</dbReference>
<accession>A0A0B6AJ93</accession>
<organism evidence="1 2">
    <name type="scientific">Priestia megaterium (strain ATCC 14581 / DSM 32 / CCUG 1817 / JCM 2506 / NBRC 15308 / NCIMB 9376 / NCTC 10342 / NRRL B-14308 / VKM B-512 / Ford 19)</name>
    <name type="common">Bacillus megaterium</name>
    <dbReference type="NCBI Taxonomy" id="1348623"/>
    <lineage>
        <taxon>Bacteria</taxon>
        <taxon>Bacillati</taxon>
        <taxon>Bacillota</taxon>
        <taxon>Bacilli</taxon>
        <taxon>Bacillales</taxon>
        <taxon>Bacillaceae</taxon>
        <taxon>Priestia</taxon>
    </lineage>
</organism>
<dbReference type="InterPro" id="IPR052550">
    <property type="entry name" value="Pyrimidine_5'-ntase_YjjG"/>
</dbReference>
<dbReference type="Pfam" id="PF13419">
    <property type="entry name" value="HAD_2"/>
    <property type="match status" value="1"/>
</dbReference>
<dbReference type="NCBIfam" id="TIGR01549">
    <property type="entry name" value="HAD-SF-IA-v1"/>
    <property type="match status" value="1"/>
</dbReference>
<dbReference type="SFLD" id="SFLDS00003">
    <property type="entry name" value="Haloacid_Dehalogenase"/>
    <property type="match status" value="1"/>
</dbReference>
<evidence type="ECO:0000313" key="2">
    <source>
        <dbReference type="Proteomes" id="UP000031829"/>
    </source>
</evidence>
<keyword evidence="1" id="KW-0378">Hydrolase</keyword>
<dbReference type="RefSeq" id="WP_034653254.1">
    <property type="nucleotide sequence ID" value="NZ_BCVB01000002.1"/>
</dbReference>
<dbReference type="GeneID" id="93641891"/>
<proteinExistence type="predicted"/>
<gene>
    <name evidence="1" type="ORF">BG04_3843</name>
</gene>
<dbReference type="InterPro" id="IPR011951">
    <property type="entry name" value="HAD-SF_hydro_IA_YjjG/PynA"/>
</dbReference>
<dbReference type="Proteomes" id="UP000031829">
    <property type="component" value="Chromosome"/>
</dbReference>
<dbReference type="InterPro" id="IPR023214">
    <property type="entry name" value="HAD_sf"/>
</dbReference>
<dbReference type="KEGG" id="bmeg:BG04_3843"/>
<dbReference type="SUPFAM" id="SSF56784">
    <property type="entry name" value="HAD-like"/>
    <property type="match status" value="1"/>
</dbReference>
<dbReference type="PANTHER" id="PTHR47478:SF1">
    <property type="entry name" value="PYRIMIDINE 5'-NUCLEOTIDASE YJJG"/>
    <property type="match status" value="1"/>
</dbReference>
<dbReference type="GO" id="GO:0008253">
    <property type="term" value="F:5'-nucleotidase activity"/>
    <property type="evidence" value="ECO:0007669"/>
    <property type="project" value="UniProtKB-EC"/>
</dbReference>
<name>A0A0B6AJ93_PRIM2</name>